<evidence type="ECO:0000256" key="1">
    <source>
        <dbReference type="SAM" id="MobiDB-lite"/>
    </source>
</evidence>
<sequence length="46" mass="5511">MRRRCVGENSRPYNESRPDRMWSGAAHMHWPFEYEQGSEDPSAGWR</sequence>
<evidence type="ECO:0000313" key="3">
    <source>
        <dbReference type="Proteomes" id="UP000061569"/>
    </source>
</evidence>
<reference evidence="2 3" key="1">
    <citation type="submission" date="2015-11" db="EMBL/GenBank/DDBJ databases">
        <title>Genome sequences of Lysobacter enzymogenes strain C3 and Lysobacter antibioticus ATCC 29479.</title>
        <authorList>
            <person name="Kobayashi D.Y."/>
        </authorList>
    </citation>
    <scope>NUCLEOTIDE SEQUENCE [LARGE SCALE GENOMIC DNA]</scope>
    <source>
        <strain evidence="2 3">C3</strain>
    </source>
</reference>
<feature type="region of interest" description="Disordered" evidence="1">
    <location>
        <begin position="1"/>
        <end position="21"/>
    </location>
</feature>
<proteinExistence type="predicted"/>
<name>A0A0S2DKE9_LYSEN</name>
<dbReference type="KEGG" id="lez:GLE_3690"/>
<dbReference type="Proteomes" id="UP000061569">
    <property type="component" value="Chromosome"/>
</dbReference>
<accession>A0A0S2DKE9</accession>
<protein>
    <submittedName>
        <fullName evidence="2">Uncharacterized protein</fullName>
    </submittedName>
</protein>
<dbReference type="EMBL" id="CP013140">
    <property type="protein sequence ID" value="ALN59034.1"/>
    <property type="molecule type" value="Genomic_DNA"/>
</dbReference>
<dbReference type="AlphaFoldDB" id="A0A0S2DKE9"/>
<dbReference type="PATRIC" id="fig|69.6.peg.3634"/>
<evidence type="ECO:0000313" key="2">
    <source>
        <dbReference type="EMBL" id="ALN59034.1"/>
    </source>
</evidence>
<organism evidence="2 3">
    <name type="scientific">Lysobacter enzymogenes</name>
    <dbReference type="NCBI Taxonomy" id="69"/>
    <lineage>
        <taxon>Bacteria</taxon>
        <taxon>Pseudomonadati</taxon>
        <taxon>Pseudomonadota</taxon>
        <taxon>Gammaproteobacteria</taxon>
        <taxon>Lysobacterales</taxon>
        <taxon>Lysobacteraceae</taxon>
        <taxon>Lysobacter</taxon>
    </lineage>
</organism>
<gene>
    <name evidence="2" type="ORF">GLE_3690</name>
</gene>